<reference evidence="2 3" key="1">
    <citation type="submission" date="2014-07" db="EMBL/GenBank/DDBJ databases">
        <authorList>
            <person name="Zhang J.E."/>
            <person name="Yang H."/>
            <person name="Guo J."/>
            <person name="Deng Z."/>
            <person name="Luo H."/>
            <person name="Luo M."/>
            <person name="Zhao B."/>
        </authorList>
    </citation>
    <scope>NUCLEOTIDE SEQUENCE [LARGE SCALE GENOMIC DNA]</scope>
    <source>
        <strain evidence="2 3">1CP</strain>
    </source>
</reference>
<dbReference type="EMBL" id="CP009111">
    <property type="protein sequence ID" value="ANS28618.1"/>
    <property type="molecule type" value="Genomic_DNA"/>
</dbReference>
<evidence type="ECO:0000313" key="3">
    <source>
        <dbReference type="Proteomes" id="UP000186108"/>
    </source>
</evidence>
<organism evidence="2 3">
    <name type="scientific">Rhodococcus opacus</name>
    <name type="common">Nocardia opaca</name>
    <dbReference type="NCBI Taxonomy" id="37919"/>
    <lineage>
        <taxon>Bacteria</taxon>
        <taxon>Bacillati</taxon>
        <taxon>Actinomycetota</taxon>
        <taxon>Actinomycetes</taxon>
        <taxon>Mycobacteriales</taxon>
        <taxon>Nocardiaceae</taxon>
        <taxon>Rhodococcus</taxon>
    </lineage>
</organism>
<evidence type="ECO:0000313" key="2">
    <source>
        <dbReference type="EMBL" id="ANS28618.1"/>
    </source>
</evidence>
<feature type="region of interest" description="Disordered" evidence="1">
    <location>
        <begin position="1"/>
        <end position="20"/>
    </location>
</feature>
<dbReference type="InterPro" id="IPR016161">
    <property type="entry name" value="Ald_DH/histidinol_DH"/>
</dbReference>
<gene>
    <name evidence="2" type="ORF">R1CP_19680</name>
</gene>
<dbReference type="SUPFAM" id="SSF53720">
    <property type="entry name" value="ALDH-like"/>
    <property type="match status" value="1"/>
</dbReference>
<evidence type="ECO:0000256" key="1">
    <source>
        <dbReference type="SAM" id="MobiDB-lite"/>
    </source>
</evidence>
<accession>A0A1B1K7T5</accession>
<sequence>MNASSHAAGLPDRTSSDSFGGWKNSLFGDTHAHGTEGIHFFTRGKVVTARWLDPSHGGLNLGFPQNN</sequence>
<protein>
    <recommendedName>
        <fullName evidence="4">Methylmalonate-semialdehyde dehydrogenase</fullName>
    </recommendedName>
</protein>
<dbReference type="PATRIC" id="fig|37919.13.peg.4113"/>
<dbReference type="AlphaFoldDB" id="A0A1B1K7T5"/>
<evidence type="ECO:0008006" key="4">
    <source>
        <dbReference type="Google" id="ProtNLM"/>
    </source>
</evidence>
<dbReference type="Proteomes" id="UP000186108">
    <property type="component" value="Chromosome"/>
</dbReference>
<name>A0A1B1K7T5_RHOOP</name>
<proteinExistence type="predicted"/>
<dbReference type="GO" id="GO:0016491">
    <property type="term" value="F:oxidoreductase activity"/>
    <property type="evidence" value="ECO:0007669"/>
    <property type="project" value="InterPro"/>
</dbReference>